<keyword evidence="5" id="KW-1185">Reference proteome</keyword>
<proteinExistence type="predicted"/>
<feature type="domain" description="Hydantoinase A/oxoprolinase" evidence="1">
    <location>
        <begin position="204"/>
        <end position="496"/>
    </location>
</feature>
<dbReference type="InterPro" id="IPR002821">
    <property type="entry name" value="Hydantoinase_A"/>
</dbReference>
<dbReference type="Pfam" id="PF01968">
    <property type="entry name" value="Hydantoinase_A"/>
    <property type="match status" value="1"/>
</dbReference>
<accession>A0ABV7L4Y3</accession>
<name>A0ABV7L4Y3_9PROT</name>
<comment type="caution">
    <text evidence="4">The sequence shown here is derived from an EMBL/GenBank/DDBJ whole genome shotgun (WGS) entry which is preliminary data.</text>
</comment>
<dbReference type="Pfam" id="PF05378">
    <property type="entry name" value="Hydant_A_N"/>
    <property type="match status" value="1"/>
</dbReference>
<evidence type="ECO:0000313" key="4">
    <source>
        <dbReference type="EMBL" id="MFC3229479.1"/>
    </source>
</evidence>
<dbReference type="Pfam" id="PF19278">
    <property type="entry name" value="Hydant_A_C"/>
    <property type="match status" value="1"/>
</dbReference>
<feature type="domain" description="Acetophenone carboxylase-like C-terminal" evidence="3">
    <location>
        <begin position="517"/>
        <end position="677"/>
    </location>
</feature>
<reference evidence="5" key="1">
    <citation type="journal article" date="2019" name="Int. J. Syst. Evol. Microbiol.">
        <title>The Global Catalogue of Microorganisms (GCM) 10K type strain sequencing project: providing services to taxonomists for standard genome sequencing and annotation.</title>
        <authorList>
            <consortium name="The Broad Institute Genomics Platform"/>
            <consortium name="The Broad Institute Genome Sequencing Center for Infectious Disease"/>
            <person name="Wu L."/>
            <person name="Ma J."/>
        </authorList>
    </citation>
    <scope>NUCLEOTIDE SEQUENCE [LARGE SCALE GENOMIC DNA]</scope>
    <source>
        <strain evidence="5">KCTC 42964</strain>
    </source>
</reference>
<evidence type="ECO:0000259" key="2">
    <source>
        <dbReference type="Pfam" id="PF05378"/>
    </source>
</evidence>
<dbReference type="InterPro" id="IPR043129">
    <property type="entry name" value="ATPase_NBD"/>
</dbReference>
<evidence type="ECO:0000259" key="1">
    <source>
        <dbReference type="Pfam" id="PF01968"/>
    </source>
</evidence>
<dbReference type="RefSeq" id="WP_379903730.1">
    <property type="nucleotide sequence ID" value="NZ_JBHRTR010000032.1"/>
</dbReference>
<dbReference type="SUPFAM" id="SSF53067">
    <property type="entry name" value="Actin-like ATPase domain"/>
    <property type="match status" value="1"/>
</dbReference>
<dbReference type="InterPro" id="IPR008040">
    <property type="entry name" value="Hydant_A_N"/>
</dbReference>
<organism evidence="4 5">
    <name type="scientific">Marinibaculum pumilum</name>
    <dbReference type="NCBI Taxonomy" id="1766165"/>
    <lineage>
        <taxon>Bacteria</taxon>
        <taxon>Pseudomonadati</taxon>
        <taxon>Pseudomonadota</taxon>
        <taxon>Alphaproteobacteria</taxon>
        <taxon>Rhodospirillales</taxon>
        <taxon>Rhodospirillaceae</taxon>
        <taxon>Marinibaculum</taxon>
    </lineage>
</organism>
<dbReference type="InterPro" id="IPR045079">
    <property type="entry name" value="Oxoprolinase-like"/>
</dbReference>
<evidence type="ECO:0000259" key="3">
    <source>
        <dbReference type="Pfam" id="PF19278"/>
    </source>
</evidence>
<evidence type="ECO:0000313" key="5">
    <source>
        <dbReference type="Proteomes" id="UP001595528"/>
    </source>
</evidence>
<dbReference type="EMBL" id="JBHRTR010000032">
    <property type="protein sequence ID" value="MFC3229479.1"/>
    <property type="molecule type" value="Genomic_DNA"/>
</dbReference>
<dbReference type="Proteomes" id="UP001595528">
    <property type="component" value="Unassembled WGS sequence"/>
</dbReference>
<feature type="domain" description="Hydantoinase/oxoprolinase N-terminal" evidence="2">
    <location>
        <begin position="2"/>
        <end position="183"/>
    </location>
</feature>
<sequence length="691" mass="72888">MRFAVDTGGTFTDLVVEDDAGELHMFKASTTPQDPIRGVIDSLQAAADGFGTSLADLLGRGSMLIHGTTHAINAIITGNTARTAFLTTAGHPDVLVLREGGRTEPFNYTVAYPEPYIPRSLTWEVPERLLSDGKVYAALDEDAVRASLKEMAGQGVEAIAVCLIWSIVNPAHELRVGELIEEALPGIPYTLSHRLNPSLREYRRASSAALDASLKPLMGAYMRNLTGRLKEAGFSGRTLVVTSQAGVIDADHAAEAPIHLINSGPSLAPVAGRYFARVDEKADTAVIADTGGTTYDVSLVRKGSIPWTRETWIGTPYRGHMTGFPSVDVKSIGAGGGSIAWVDEGGLLHVGPQSAGAMPGPVCYGRGGEKPTLTDASLVLGYIDPGFFLGGTMKLETEKARAAIDRDVAAPLGMSVEEAAAAIVEVATENMVQAINDITVAQGIDPAEGTLIGGGGAAGLNSVLIARRLGCPSLVIPEVGAGLSAAGALMSDLSNQYAKAKFAHTGAFDTDGVNAVLADLAAQAKAFIDGPGKGSIEQHITYVAEARYPHQVWEIEVPLRKDRFEGEADIRALVADFHAQHEEIFAISDPDAEVEVIGWTAVVRCKIRPQEGGSLKHDEAAVALPDTHDREVFFPDTGKVKAKVRRFDDLKPGESVAGPAIIESSFTTVVVNPGATAVRRPSGSLSIDPFH</sequence>
<dbReference type="InterPro" id="IPR049517">
    <property type="entry name" value="ACX-like_C"/>
</dbReference>
<gene>
    <name evidence="4" type="ORF">ACFOGJ_19685</name>
</gene>
<protein>
    <submittedName>
        <fullName evidence="4">Hydantoinase/oxoprolinase family protein</fullName>
    </submittedName>
</protein>
<dbReference type="PANTHER" id="PTHR11365">
    <property type="entry name" value="5-OXOPROLINASE RELATED"/>
    <property type="match status" value="1"/>
</dbReference>
<dbReference type="PANTHER" id="PTHR11365:SF23">
    <property type="entry name" value="HYPOTHETICAL 5-OXOPROLINASE (EUROFUNG)-RELATED"/>
    <property type="match status" value="1"/>
</dbReference>